<evidence type="ECO:0000256" key="4">
    <source>
        <dbReference type="ARBA" id="ARBA00023128"/>
    </source>
</evidence>
<gene>
    <name evidence="7" type="ORF">EXIGLDRAFT_647003</name>
</gene>
<dbReference type="Pfam" id="PF02775">
    <property type="entry name" value="TPP_enzyme_C"/>
    <property type="match status" value="1"/>
</dbReference>
<dbReference type="EMBL" id="KV426004">
    <property type="protein sequence ID" value="KZV92676.1"/>
    <property type="molecule type" value="Genomic_DNA"/>
</dbReference>
<dbReference type="InterPro" id="IPR029035">
    <property type="entry name" value="DHS-like_NAD/FAD-binding_dom"/>
</dbReference>
<dbReference type="SUPFAM" id="SSF52467">
    <property type="entry name" value="DHS-like NAD/FAD-binding domain"/>
    <property type="match status" value="1"/>
</dbReference>
<protein>
    <submittedName>
        <fullName evidence="7">Acetolactate synthase</fullName>
    </submittedName>
</protein>
<dbReference type="SUPFAM" id="SSF52518">
    <property type="entry name" value="Thiamin diphosphate-binding fold (THDP-binding)"/>
    <property type="match status" value="2"/>
</dbReference>
<dbReference type="PANTHER" id="PTHR18968">
    <property type="entry name" value="THIAMINE PYROPHOSPHATE ENZYMES"/>
    <property type="match status" value="1"/>
</dbReference>
<evidence type="ECO:0000256" key="2">
    <source>
        <dbReference type="ARBA" id="ARBA00007812"/>
    </source>
</evidence>
<evidence type="ECO:0000259" key="5">
    <source>
        <dbReference type="Pfam" id="PF02775"/>
    </source>
</evidence>
<feature type="domain" description="Thiamine pyrophosphate enzyme N-terminal TPP-binding" evidence="6">
    <location>
        <begin position="3"/>
        <end position="122"/>
    </location>
</feature>
<dbReference type="GO" id="GO:0005948">
    <property type="term" value="C:acetolactate synthase complex"/>
    <property type="evidence" value="ECO:0007669"/>
    <property type="project" value="TreeGrafter"/>
</dbReference>
<evidence type="ECO:0000313" key="7">
    <source>
        <dbReference type="EMBL" id="KZV92676.1"/>
    </source>
</evidence>
<dbReference type="GO" id="GO:0005739">
    <property type="term" value="C:mitochondrion"/>
    <property type="evidence" value="ECO:0007669"/>
    <property type="project" value="UniProtKB-SubCell"/>
</dbReference>
<dbReference type="InterPro" id="IPR029061">
    <property type="entry name" value="THDP-binding"/>
</dbReference>
<feature type="domain" description="Thiamine pyrophosphate enzyme TPP-binding" evidence="5">
    <location>
        <begin position="438"/>
        <end position="581"/>
    </location>
</feature>
<dbReference type="InterPro" id="IPR045229">
    <property type="entry name" value="TPP_enz"/>
</dbReference>
<proteinExistence type="inferred from homology"/>
<dbReference type="InParanoid" id="A0A165HZF3"/>
<dbReference type="NCBIfam" id="NF006203">
    <property type="entry name" value="PRK08327.1"/>
    <property type="match status" value="1"/>
</dbReference>
<evidence type="ECO:0000256" key="1">
    <source>
        <dbReference type="ARBA" id="ARBA00004173"/>
    </source>
</evidence>
<dbReference type="GO" id="GO:0050660">
    <property type="term" value="F:flavin adenine dinucleotide binding"/>
    <property type="evidence" value="ECO:0007669"/>
    <property type="project" value="TreeGrafter"/>
</dbReference>
<evidence type="ECO:0000256" key="3">
    <source>
        <dbReference type="ARBA" id="ARBA00023052"/>
    </source>
</evidence>
<dbReference type="InterPro" id="IPR012001">
    <property type="entry name" value="Thiamin_PyroP_enz_TPP-bd_dom"/>
</dbReference>
<reference evidence="7 8" key="1">
    <citation type="journal article" date="2016" name="Mol. Biol. Evol.">
        <title>Comparative Genomics of Early-Diverging Mushroom-Forming Fungi Provides Insights into the Origins of Lignocellulose Decay Capabilities.</title>
        <authorList>
            <person name="Nagy L.G."/>
            <person name="Riley R."/>
            <person name="Tritt A."/>
            <person name="Adam C."/>
            <person name="Daum C."/>
            <person name="Floudas D."/>
            <person name="Sun H."/>
            <person name="Yadav J.S."/>
            <person name="Pangilinan J."/>
            <person name="Larsson K.H."/>
            <person name="Matsuura K."/>
            <person name="Barry K."/>
            <person name="Labutti K."/>
            <person name="Kuo R."/>
            <person name="Ohm R.A."/>
            <person name="Bhattacharya S.S."/>
            <person name="Shirouzu T."/>
            <person name="Yoshinaga Y."/>
            <person name="Martin F.M."/>
            <person name="Grigoriev I.V."/>
            <person name="Hibbett D.S."/>
        </authorList>
    </citation>
    <scope>NUCLEOTIDE SEQUENCE [LARGE SCALE GENOMIC DNA]</scope>
    <source>
        <strain evidence="7 8">HHB12029</strain>
    </source>
</reference>
<dbReference type="OrthoDB" id="2867507at2759"/>
<sequence>MLTTTSVFLKTLIDAGITHAFCNWGSDHPAMLEELARLASTGEPSLKVITCPHESVALSAAQGYYQATRRIAAVLVHVDVGTQSLAGAVHNCARGRAPVLIYAGAAPFTDDGEIHGSRNEFIFWLQDAIDQPAIVRQYMRHTVQIHSGKNVSRVVHRALQFAQSEPQGPVYLWARREIMEEEMDEQTYAKSIVAHRWPSIQACPLPAAAATTIVEALASATCPVIITSNIGRNPASPSLLAELCDLLLVPVVASCPTAPVLPPDHIAFAGVTYGRPPPSPQPNPLELFNKADVILILDSDVPFAGSRVPEQARIFHIDVDPLKEGVGTFHAGAEIICRADSALALEQLVSHASQLPSEALPQSDARRATLENWRTRRMQALLAAEHLEAPSTNILSVPTVIRALKAAIPQPGHTLILNEGVSNYPLVWDHLSGFGARVITSGGSSLGWGLGASIGARLAAKPDDVELVVLVVGDGSFLFGIPAAAFWIAQNYDAPFLTVVLNNGGWRSPKLSMLGVHPSGHGSSAQNAALGVAFATDYSGIAAAAGNAWGKRVSLQAELDEAMAEAVKVVLSERRCAVIDCKLEGF</sequence>
<organism evidence="7 8">
    <name type="scientific">Exidia glandulosa HHB12029</name>
    <dbReference type="NCBI Taxonomy" id="1314781"/>
    <lineage>
        <taxon>Eukaryota</taxon>
        <taxon>Fungi</taxon>
        <taxon>Dikarya</taxon>
        <taxon>Basidiomycota</taxon>
        <taxon>Agaricomycotina</taxon>
        <taxon>Agaricomycetes</taxon>
        <taxon>Auriculariales</taxon>
        <taxon>Exidiaceae</taxon>
        <taxon>Exidia</taxon>
    </lineage>
</organism>
<dbReference type="CDD" id="cd07035">
    <property type="entry name" value="TPP_PYR_POX_like"/>
    <property type="match status" value="1"/>
</dbReference>
<keyword evidence="8" id="KW-1185">Reference proteome</keyword>
<dbReference type="Gene3D" id="3.40.50.1220">
    <property type="entry name" value="TPP-binding domain"/>
    <property type="match status" value="1"/>
</dbReference>
<dbReference type="PANTHER" id="PTHR18968:SF164">
    <property type="entry name" value="PYRUVATE DECARBOXYLASE"/>
    <property type="match status" value="1"/>
</dbReference>
<dbReference type="Pfam" id="PF02776">
    <property type="entry name" value="TPP_enzyme_N"/>
    <property type="match status" value="1"/>
</dbReference>
<comment type="subcellular location">
    <subcellularLocation>
        <location evidence="1">Mitochondrion</location>
    </subcellularLocation>
</comment>
<dbReference type="GO" id="GO:0009097">
    <property type="term" value="P:isoleucine biosynthetic process"/>
    <property type="evidence" value="ECO:0007669"/>
    <property type="project" value="TreeGrafter"/>
</dbReference>
<dbReference type="GO" id="GO:0030976">
    <property type="term" value="F:thiamine pyrophosphate binding"/>
    <property type="evidence" value="ECO:0007669"/>
    <property type="project" value="InterPro"/>
</dbReference>
<dbReference type="STRING" id="1314781.A0A165HZF3"/>
<accession>A0A165HZF3</accession>
<dbReference type="GO" id="GO:0003984">
    <property type="term" value="F:acetolactate synthase activity"/>
    <property type="evidence" value="ECO:0007669"/>
    <property type="project" value="TreeGrafter"/>
</dbReference>
<dbReference type="GO" id="GO:0009099">
    <property type="term" value="P:L-valine biosynthetic process"/>
    <property type="evidence" value="ECO:0007669"/>
    <property type="project" value="TreeGrafter"/>
</dbReference>
<keyword evidence="3" id="KW-0786">Thiamine pyrophosphate</keyword>
<keyword evidence="4" id="KW-0496">Mitochondrion</keyword>
<evidence type="ECO:0000259" key="6">
    <source>
        <dbReference type="Pfam" id="PF02776"/>
    </source>
</evidence>
<dbReference type="InterPro" id="IPR011766">
    <property type="entry name" value="TPP_enzyme_TPP-bd"/>
</dbReference>
<dbReference type="Proteomes" id="UP000077266">
    <property type="component" value="Unassembled WGS sequence"/>
</dbReference>
<name>A0A165HZF3_EXIGL</name>
<comment type="similarity">
    <text evidence="2">Belongs to the TPP enzyme family.</text>
</comment>
<dbReference type="AlphaFoldDB" id="A0A165HZF3"/>
<evidence type="ECO:0000313" key="8">
    <source>
        <dbReference type="Proteomes" id="UP000077266"/>
    </source>
</evidence>
<dbReference type="Gene3D" id="3.40.50.970">
    <property type="match status" value="2"/>
</dbReference>